<dbReference type="Proteomes" id="UP000831701">
    <property type="component" value="Chromosome 22"/>
</dbReference>
<name>A0ACB8VFR5_9TELE</name>
<dbReference type="EMBL" id="CM041552">
    <property type="protein sequence ID" value="KAI3354423.1"/>
    <property type="molecule type" value="Genomic_DNA"/>
</dbReference>
<organism evidence="1 2">
    <name type="scientific">Scortum barcoo</name>
    <name type="common">barcoo grunter</name>
    <dbReference type="NCBI Taxonomy" id="214431"/>
    <lineage>
        <taxon>Eukaryota</taxon>
        <taxon>Metazoa</taxon>
        <taxon>Chordata</taxon>
        <taxon>Craniata</taxon>
        <taxon>Vertebrata</taxon>
        <taxon>Euteleostomi</taxon>
        <taxon>Actinopterygii</taxon>
        <taxon>Neopterygii</taxon>
        <taxon>Teleostei</taxon>
        <taxon>Neoteleostei</taxon>
        <taxon>Acanthomorphata</taxon>
        <taxon>Eupercaria</taxon>
        <taxon>Centrarchiformes</taxon>
        <taxon>Terapontoidei</taxon>
        <taxon>Terapontidae</taxon>
        <taxon>Scortum</taxon>
    </lineage>
</organism>
<sequence length="2894" mass="326418">MSSTFAFFRAVLLDFSLPNDGSVSESGGGELAVCCVLATELEEYQLLPGRLDWLGNEHPRTIEDVVAANRHIAPDHLLQICKQIGPILDKEVPSCVPGVHSLLGSGKQSMLRTTKDCDSVRFKASSYAALHRGRPPERPLNCKKPPHLVLFAALRFHHYILMIGVLSSTVKVHRGRELTGVHRFSSINPVSNYEHMRLHRRILGHLSAVYCIAFDRTGLRIFTGSDDCLVKIWSSFDGRLHSTLRGHSAEITDLAVNYENTLIAAGSCDKTIRVWCLRTCAPVAVLQGHSGSITSLQFSPFAKGSKRYMLSTGTDATVCFWQWDANNINFSDRPHKFTERPRPGIQTVCSSFSPGGMFLATGSTDDVIRIYYLGSGSPEKISELHEHTDKVDSIQFCHSGERFVSGSRDGTARIWKLHARQQWRCLLLNMSATLPGAEPMSEEESYFKPKVTMVAWDRHDNTVITAVNNHLLKVWNSYTGQLLHILKGHEAEVFVLEPHPFDPRIILSAGHDGNVFIWDLLRGTNTQHYFNMLPDQVFFHTDYRPLIRDANGFVLDEQTQQAPHLMPPPFLVDVDGNPHPPRYQRLVPGRENIAAEHLVPQLGYVATSDGEVVEQVISQQTAEHEEVTVRRSSLLDEAIRHLQEQQDRMNQPGGAAAAAATAAPGAGAGAGAGAGPGPEGQAEAQGPVLAPAPSTPRRVSVNDRAEVQSPPNVGLRRSGQVEGVRQMHQNAPRSQMATERDLQAWRRRVVVPELASSSYRDQEDIRTAKGDEEVALYNAKKRRIIYSSCRDDSDDEPPTAKRAHGRSDTLELIDLSCEEGEETASSEAHSEDNELDGSELDSSNDEEEWNSDSSSHTSSEYSDWTADAGINLQPSTPLSSRKRVHRRLSTSEEEDEENEEEEEKQQSDEDEKPVKKSKEKAKKAKSKAPRRPKARPSINREVSNEFRPSPWITDVIPRKSPFVPQMGDEVIYFRQGHEAYVEAVSRSDLYPINLDKQPWKKMELRDQEFVKITGIKYEVCPPTLCCLKLTLIDHGTGKITDKSFSVKYHDMPDVIDFLVLRQSYDEALRRNWQPNDRFRSVIDDAWWFGTIVCQEPYQPEYPDSLFQCFKVRWDNGETEKLSPWDVEPIPDDAQQPETEGGGIPVTADEMSELMYKPLQGEWGERSRDEECERIVAGIDQLITVEIAAPFSGPVDLIQYPTYCTVIAYPTDLGTIRLRLLNRFYRRLSALIWDARYIAHNARTFNEPRSKIAHSAKIITNVLQKFVNNPSCTDIMEIYSAVEEMDDDDEVSLKLKQLQSLEEDTEAPGTSSGHRLRQRSVEVVPDRDAWKEQCKNLLNYIFDCEDSEPFRQPVDPQNYPDYHDIIDTPMDFGSVKRTLEEDRYDNPVELCKDTRLIFANAKAYTPNKRSKIYSMTLRLSAFFEEQIRTIISEYKTAVKSSDRLRRSQRFRKKMQQQQDHPAGTGSQKRAAVKTQEKVEVTSATTSTSAKVSVPERTRRSRSSSSGHSSSEDESGSKAASSTPESDSESEVSESEEEKRPGSSRHHQLRQKGRVTRRNCAKQRKKVAESDSDEEEEEEEEFGSEGEDGEDGGMSSRSSSRRYPSRSKNSRSTRLTRNSAGADRKRAGIQHSQLSPASQSPSANTSNILLRGLFSEGRAEVNGHGGRSSRRERRLHQDSDGATSQGSDREEKEELTVRRSLKRKTARAAVNKIKLLGASDEDYEEEEEEKPRRSGSSRLRNTVRASKRTAVIQSSSESDTEPSTRGSQKRRESDEESKDEEDGNDSDALSSSQNQQNGDTRSNKRGTSRQAAKPKANSEKRHYTLSHVNGHSAKHHNSDSNSEQEEAAEESSGEAEEEEEQEAVSQKPSRSAATTPARKKRITSEEEEDTDTERRTTRHKPPVSSDEDDKDHRSQKHPHQNGRHVEEAIHKDSKKKSKKFSPSKSQDKQKSASTNKLDAAESEELSDSPKRSSPRKKKSRSPVRRTIVEVEETSQLKRSARSRSKRPHGTTSTPESSEQEYKPKRKLRRKRSTGSSDEESDNSDNTSNRRLNLRALPKKKYISDNSLSEEDSASARQSKQRNGDKTATASREDGNNRRESNRNSSNEARNQLSSKRKRIYTSDSDLEEDGEKEPASKNNKNGRSGSSKRPKRESKQEDGKSKEEDTTQSDSSKEEEEEEEEDVGRLRRGKRNTKRPKHKRKESYSSSNHISDSESEQSSSASENSFASSGSRSSPKRRSHRRSGIGERTSGRQLRQRRHLTALRLRGGQRRGLFGVPELSCPAGFQVATKAALKDTDRLVAQACSCPPGVQTVQSFDQLSDGLCRVADLADFVKVAHPDPAFREAAEKTCIEIGTVVEKLNTNVELCQSLKKLLEDPDIVAQLDPDTRRVAELFMFDFEISGIHLDDKLRKEAVSLHVKLLDLNNEFLVGSHLPNRIARSAIPEHLHFQFASEGSFVQVGGLHADAPDDLMREIAYRIYLYPNADLMECLEELLKCRYKLAKLVGYESYGHRALKGTMARSPETVMSFLQLLTDKLSDRTAKDFKMMRDMKKKLNPRNSELMPWDHPFLSGVLRAERYNIEPSLYSPYLSLGACMEGLNNLFSQLYGVSLMSEHPSAGEVWSDDVRKLDCHFTIRGGRWCQETGQYQLPVVVLMLSLPHPTKNAPTLLTPGMMENLFHEMGHAMHSMLGRTRYQHVTGTRCATDFAEVPSILMEYFATDYRVISQFARHYETGQPLPESMVARLSESKKVCGAADTQLQIFYAVLDQIYHGKPQNRSTTDILKEMQQKFYGLPYVANTAWQLRFSHLIGYGAKYYSYLMSRAVASMVWKQCFLQDPLNRDMGERYRREMLAHGGAKEPMLMVEGMLQRRPTIEEFVDALVSELNPNFETFIMDSES</sequence>
<protein>
    <submittedName>
        <fullName evidence="1">Uncharacterized protein</fullName>
    </submittedName>
</protein>
<proteinExistence type="predicted"/>
<keyword evidence="2" id="KW-1185">Reference proteome</keyword>
<accession>A0ACB8VFR5</accession>
<reference evidence="1" key="1">
    <citation type="submission" date="2022-04" db="EMBL/GenBank/DDBJ databases">
        <title>Jade perch genome.</title>
        <authorList>
            <person name="Chao B."/>
        </authorList>
    </citation>
    <scope>NUCLEOTIDE SEQUENCE</scope>
    <source>
        <strain evidence="1">CB-2022</strain>
    </source>
</reference>
<comment type="caution">
    <text evidence="1">The sequence shown here is derived from an EMBL/GenBank/DDBJ whole genome shotgun (WGS) entry which is preliminary data.</text>
</comment>
<gene>
    <name evidence="1" type="ORF">L3Q82_018946</name>
</gene>
<evidence type="ECO:0000313" key="2">
    <source>
        <dbReference type="Proteomes" id="UP000831701"/>
    </source>
</evidence>
<evidence type="ECO:0000313" key="1">
    <source>
        <dbReference type="EMBL" id="KAI3354423.1"/>
    </source>
</evidence>